<accession>B8CLF9</accession>
<protein>
    <submittedName>
        <fullName evidence="2">Histone acetyltransferase HPA2-like acetyltransferase</fullName>
    </submittedName>
</protein>
<dbReference type="PROSITE" id="PS51186">
    <property type="entry name" value="GNAT"/>
    <property type="match status" value="1"/>
</dbReference>
<dbReference type="Gene3D" id="3.40.630.30">
    <property type="match status" value="1"/>
</dbReference>
<dbReference type="Proteomes" id="UP000000753">
    <property type="component" value="Chromosome"/>
</dbReference>
<name>B8CLF9_SHEPW</name>
<proteinExistence type="predicted"/>
<dbReference type="AlphaFoldDB" id="B8CLF9"/>
<keyword evidence="3" id="KW-1185">Reference proteome</keyword>
<dbReference type="EMBL" id="CP000472">
    <property type="protein sequence ID" value="ACJ28610.1"/>
    <property type="molecule type" value="Genomic_DNA"/>
</dbReference>
<evidence type="ECO:0000313" key="2">
    <source>
        <dbReference type="EMBL" id="ACJ28610.1"/>
    </source>
</evidence>
<dbReference type="SUPFAM" id="SSF55729">
    <property type="entry name" value="Acyl-CoA N-acyltransferases (Nat)"/>
    <property type="match status" value="1"/>
</dbReference>
<dbReference type="eggNOG" id="COG0456">
    <property type="taxonomic scope" value="Bacteria"/>
</dbReference>
<evidence type="ECO:0000313" key="3">
    <source>
        <dbReference type="Proteomes" id="UP000000753"/>
    </source>
</evidence>
<dbReference type="CDD" id="cd04301">
    <property type="entry name" value="NAT_SF"/>
    <property type="match status" value="1"/>
</dbReference>
<dbReference type="KEGG" id="swp:swp_1848"/>
<dbReference type="Pfam" id="PF00583">
    <property type="entry name" value="Acetyltransf_1"/>
    <property type="match status" value="1"/>
</dbReference>
<evidence type="ECO:0000259" key="1">
    <source>
        <dbReference type="PROSITE" id="PS51186"/>
    </source>
</evidence>
<dbReference type="HOGENOM" id="CLU_115862_2_0_6"/>
<dbReference type="InterPro" id="IPR016181">
    <property type="entry name" value="Acyl_CoA_acyltransferase"/>
</dbReference>
<feature type="domain" description="N-acetyltransferase" evidence="1">
    <location>
        <begin position="1"/>
        <end position="140"/>
    </location>
</feature>
<dbReference type="InterPro" id="IPR000182">
    <property type="entry name" value="GNAT_dom"/>
</dbReference>
<sequence>MYQIARKDKLSELEQATIWDGIEAFSQTKVPATGRYELAFVLRNPNGELFGGVIGNYDNFGWLWIDSFWVSEKLRGQGYGTKLIGLIEQEARKNGCEHSHLTSFSYQAVEFYKRRGYSIFGELKDYMPGHSRCWLRKSLS</sequence>
<dbReference type="GO" id="GO:0016747">
    <property type="term" value="F:acyltransferase activity, transferring groups other than amino-acyl groups"/>
    <property type="evidence" value="ECO:0007669"/>
    <property type="project" value="InterPro"/>
</dbReference>
<dbReference type="OrthoDB" id="9787920at2"/>
<dbReference type="RefSeq" id="WP_020911988.1">
    <property type="nucleotide sequence ID" value="NC_011566.1"/>
</dbReference>
<organism evidence="2 3">
    <name type="scientific">Shewanella piezotolerans (strain WP3 / JCM 13877)</name>
    <dbReference type="NCBI Taxonomy" id="225849"/>
    <lineage>
        <taxon>Bacteria</taxon>
        <taxon>Pseudomonadati</taxon>
        <taxon>Pseudomonadota</taxon>
        <taxon>Gammaproteobacteria</taxon>
        <taxon>Alteromonadales</taxon>
        <taxon>Shewanellaceae</taxon>
        <taxon>Shewanella</taxon>
    </lineage>
</organism>
<dbReference type="STRING" id="225849.swp_1848"/>
<reference evidence="2 3" key="1">
    <citation type="journal article" date="2008" name="PLoS ONE">
        <title>Environmental adaptation: genomic analysis of the piezotolerant and psychrotolerant deep-sea iron reducing bacterium Shewanella piezotolerans WP3.</title>
        <authorList>
            <person name="Wang F."/>
            <person name="Wang J."/>
            <person name="Jian H."/>
            <person name="Zhang B."/>
            <person name="Li S."/>
            <person name="Wang F."/>
            <person name="Zeng X."/>
            <person name="Gao L."/>
            <person name="Bartlett D.H."/>
            <person name="Yu J."/>
            <person name="Hu S."/>
            <person name="Xiao X."/>
        </authorList>
    </citation>
    <scope>NUCLEOTIDE SEQUENCE [LARGE SCALE GENOMIC DNA]</scope>
    <source>
        <strain evidence="3">WP3 / JCM 13877</strain>
    </source>
</reference>
<gene>
    <name evidence="2" type="ordered locus">swp_1848</name>
</gene>